<dbReference type="Proteomes" id="UP001208557">
    <property type="component" value="Unassembled WGS sequence"/>
</dbReference>
<dbReference type="GO" id="GO:0003677">
    <property type="term" value="F:DNA binding"/>
    <property type="evidence" value="ECO:0007669"/>
    <property type="project" value="UniProtKB-KW"/>
</dbReference>
<dbReference type="RefSeq" id="WP_268685510.1">
    <property type="nucleotide sequence ID" value="NZ_JAKUVJ010000002.1"/>
</dbReference>
<feature type="domain" description="HTH cro/C1-type" evidence="2">
    <location>
        <begin position="4"/>
        <end position="58"/>
    </location>
</feature>
<comment type="caution">
    <text evidence="3">The sequence shown here is derived from an EMBL/GenBank/DDBJ whole genome shotgun (WGS) entry which is preliminary data.</text>
</comment>
<dbReference type="AlphaFoldDB" id="A0ABD4VH99"/>
<dbReference type="PANTHER" id="PTHR46558">
    <property type="entry name" value="TRACRIPTIONAL REGULATORY PROTEIN-RELATED-RELATED"/>
    <property type="match status" value="1"/>
</dbReference>
<evidence type="ECO:0000256" key="1">
    <source>
        <dbReference type="ARBA" id="ARBA00023125"/>
    </source>
</evidence>
<protein>
    <submittedName>
        <fullName evidence="3">Helix-turn-helix domain-containing protein</fullName>
    </submittedName>
</protein>
<dbReference type="PROSITE" id="PS50943">
    <property type="entry name" value="HTH_CROC1"/>
    <property type="match status" value="1"/>
</dbReference>
<dbReference type="InterPro" id="IPR010982">
    <property type="entry name" value="Lambda_DNA-bd_dom_sf"/>
</dbReference>
<sequence length="183" mass="21767">MNRLKELRQDKKKTQKQLADEVGVTKRTYIYWEKGERQIKPDKAQKLADYFGVSVGYLLGFGTIEEEIASSRKEAEALFEQENTALLNLGYPLSDHDLNYILQLIHEISSKNTNYFWKMIEHKDPVIKQMFEADFSSFAERYPKYIEDLESSYKDYIRKTTDREEIAKTRQRLKMIEDFQNNK</sequence>
<dbReference type="Pfam" id="PF01381">
    <property type="entry name" value="HTH_3"/>
    <property type="match status" value="1"/>
</dbReference>
<proteinExistence type="predicted"/>
<dbReference type="CDD" id="cd00093">
    <property type="entry name" value="HTH_XRE"/>
    <property type="match status" value="1"/>
</dbReference>
<evidence type="ECO:0000313" key="4">
    <source>
        <dbReference type="Proteomes" id="UP001208557"/>
    </source>
</evidence>
<name>A0ABD4VH99_STRSA</name>
<organism evidence="3 4">
    <name type="scientific">Streptococcus sanguinis</name>
    <dbReference type="NCBI Taxonomy" id="1305"/>
    <lineage>
        <taxon>Bacteria</taxon>
        <taxon>Bacillati</taxon>
        <taxon>Bacillota</taxon>
        <taxon>Bacilli</taxon>
        <taxon>Lactobacillales</taxon>
        <taxon>Streptococcaceae</taxon>
        <taxon>Streptococcus</taxon>
    </lineage>
</organism>
<dbReference type="Gene3D" id="1.10.260.40">
    <property type="entry name" value="lambda repressor-like DNA-binding domains"/>
    <property type="match status" value="1"/>
</dbReference>
<dbReference type="EMBL" id="JAKUVJ010000002">
    <property type="protein sequence ID" value="MCY7033807.1"/>
    <property type="molecule type" value="Genomic_DNA"/>
</dbReference>
<evidence type="ECO:0000313" key="3">
    <source>
        <dbReference type="EMBL" id="MCY7033807.1"/>
    </source>
</evidence>
<gene>
    <name evidence="3" type="ORF">MK406_01775</name>
</gene>
<dbReference type="InterPro" id="IPR001387">
    <property type="entry name" value="Cro/C1-type_HTH"/>
</dbReference>
<dbReference type="PANTHER" id="PTHR46558:SF11">
    <property type="entry name" value="HTH-TYPE TRANSCRIPTIONAL REGULATOR XRE"/>
    <property type="match status" value="1"/>
</dbReference>
<accession>A0ABD4VH99</accession>
<evidence type="ECO:0000259" key="2">
    <source>
        <dbReference type="PROSITE" id="PS50943"/>
    </source>
</evidence>
<dbReference type="SMART" id="SM00530">
    <property type="entry name" value="HTH_XRE"/>
    <property type="match status" value="1"/>
</dbReference>
<dbReference type="SUPFAM" id="SSF47413">
    <property type="entry name" value="lambda repressor-like DNA-binding domains"/>
    <property type="match status" value="1"/>
</dbReference>
<keyword evidence="1" id="KW-0238">DNA-binding</keyword>
<reference evidence="3 4" key="1">
    <citation type="journal article" date="2022" name="Med Res Arch">
        <title>Genomic identification of streptococcal strains and relation to clinical characteristics. A substudy to The Partial Oral Treatment of Endocarditis (POET) Trial.</title>
        <authorList>
            <person name="Christensen J."/>
            <person name="Jensen C."/>
            <person name="Dargis R."/>
            <person name="Nielsen X."/>
            <person name="Pries- Heje M."/>
            <person name="Wiingaard C."/>
            <person name="Ihlemann N."/>
            <person name="Gill S."/>
            <person name="Bruun N."/>
            <person name="Elming H."/>
            <person name="Povlsen J."/>
            <person name="Madsen T."/>
            <person name="Jensen K."/>
            <person name="Fuursted K."/>
            <person name="Ostergaard L."/>
            <person name="Christiansen U."/>
            <person name="Rosenvinge F."/>
            <person name="Helweg-Larsen J."/>
            <person name="Fosbol E."/>
            <person name="Kober L."/>
            <person name="Torp-Pedersen C."/>
            <person name="Tonder N."/>
            <person name="Moser C."/>
            <person name="Iversen K."/>
            <person name="Bundgaard H."/>
        </authorList>
    </citation>
    <scope>NUCLEOTIDE SEQUENCE [LARGE SCALE GENOMIC DNA]</scope>
    <source>
        <strain evidence="3 4">A12055600</strain>
    </source>
</reference>